<accession>A0ABQ7BHC2</accession>
<sequence length="72" mass="8067">MHRVDATEVFLKRNEEEADEAWENLVARPTKRIVDKFCDNQVMKNDDVEHCLTSIGAASYGGGCGSRAHNMV</sequence>
<proteinExistence type="predicted"/>
<reference evidence="1 2" key="1">
    <citation type="journal article" date="2020" name="BMC Genomics">
        <title>Intraspecific diversification of the crop wild relative Brassica cretica Lam. using demographic model selection.</title>
        <authorList>
            <person name="Kioukis A."/>
            <person name="Michalopoulou V.A."/>
            <person name="Briers L."/>
            <person name="Pirintsos S."/>
            <person name="Studholme D.J."/>
            <person name="Pavlidis P."/>
            <person name="Sarris P.F."/>
        </authorList>
    </citation>
    <scope>NUCLEOTIDE SEQUENCE [LARGE SCALE GENOMIC DNA]</scope>
    <source>
        <strain evidence="2">cv. PFS-1207/04</strain>
    </source>
</reference>
<comment type="caution">
    <text evidence="1">The sequence shown here is derived from an EMBL/GenBank/DDBJ whole genome shotgun (WGS) entry which is preliminary data.</text>
</comment>
<evidence type="ECO:0000313" key="2">
    <source>
        <dbReference type="Proteomes" id="UP000266723"/>
    </source>
</evidence>
<dbReference type="EMBL" id="QGKV02001507">
    <property type="protein sequence ID" value="KAF3531346.1"/>
    <property type="molecule type" value="Genomic_DNA"/>
</dbReference>
<dbReference type="Proteomes" id="UP000266723">
    <property type="component" value="Unassembled WGS sequence"/>
</dbReference>
<protein>
    <submittedName>
        <fullName evidence="1">Uncharacterized protein</fullName>
    </submittedName>
</protein>
<keyword evidence="2" id="KW-1185">Reference proteome</keyword>
<name>A0ABQ7BHC2_BRACR</name>
<gene>
    <name evidence="1" type="ORF">DY000_02037316</name>
</gene>
<evidence type="ECO:0000313" key="1">
    <source>
        <dbReference type="EMBL" id="KAF3531346.1"/>
    </source>
</evidence>
<organism evidence="1 2">
    <name type="scientific">Brassica cretica</name>
    <name type="common">Mustard</name>
    <dbReference type="NCBI Taxonomy" id="69181"/>
    <lineage>
        <taxon>Eukaryota</taxon>
        <taxon>Viridiplantae</taxon>
        <taxon>Streptophyta</taxon>
        <taxon>Embryophyta</taxon>
        <taxon>Tracheophyta</taxon>
        <taxon>Spermatophyta</taxon>
        <taxon>Magnoliopsida</taxon>
        <taxon>eudicotyledons</taxon>
        <taxon>Gunneridae</taxon>
        <taxon>Pentapetalae</taxon>
        <taxon>rosids</taxon>
        <taxon>malvids</taxon>
        <taxon>Brassicales</taxon>
        <taxon>Brassicaceae</taxon>
        <taxon>Brassiceae</taxon>
        <taxon>Brassica</taxon>
    </lineage>
</organism>